<evidence type="ECO:0000313" key="3">
    <source>
        <dbReference type="Proteomes" id="UP000612362"/>
    </source>
</evidence>
<sequence length="134" mass="14874">MNKKVNDDLRRAYDAYSHGDIQGAVASLDIDQEVVWIEPKEFYAGGTYHGLQGVIDYLTLAYAATSHVLNVPEEIIEVGDKIAVFLHFQATPKGEGQPREGHIADVYTFQDGKIVQMQAYSDPIEARKALGLLH</sequence>
<proteinExistence type="predicted"/>
<keyword evidence="3" id="KW-1185">Reference proteome</keyword>
<dbReference type="Proteomes" id="UP000612362">
    <property type="component" value="Unassembled WGS sequence"/>
</dbReference>
<reference evidence="2" key="1">
    <citation type="submission" date="2020-10" db="EMBL/GenBank/DDBJ databases">
        <title>Taxonomic study of unclassified bacteria belonging to the class Ktedonobacteria.</title>
        <authorList>
            <person name="Yabe S."/>
            <person name="Wang C.M."/>
            <person name="Zheng Y."/>
            <person name="Sakai Y."/>
            <person name="Cavaletti L."/>
            <person name="Monciardini P."/>
            <person name="Donadio S."/>
        </authorList>
    </citation>
    <scope>NUCLEOTIDE SEQUENCE</scope>
    <source>
        <strain evidence="2">SOSP1-1</strain>
    </source>
</reference>
<accession>A0A8J3HTX8</accession>
<name>A0A8J3HTX8_9CHLR</name>
<dbReference type="AlphaFoldDB" id="A0A8J3HTX8"/>
<evidence type="ECO:0000259" key="1">
    <source>
        <dbReference type="Pfam" id="PF12680"/>
    </source>
</evidence>
<dbReference type="PANTHER" id="PTHR41252">
    <property type="entry name" value="BLR2505 PROTEIN"/>
    <property type="match status" value="1"/>
</dbReference>
<dbReference type="InterPro" id="IPR032710">
    <property type="entry name" value="NTF2-like_dom_sf"/>
</dbReference>
<dbReference type="Pfam" id="PF12680">
    <property type="entry name" value="SnoaL_2"/>
    <property type="match status" value="1"/>
</dbReference>
<protein>
    <recommendedName>
        <fullName evidence="1">SnoaL-like domain-containing protein</fullName>
    </recommendedName>
</protein>
<comment type="caution">
    <text evidence="2">The sequence shown here is derived from an EMBL/GenBank/DDBJ whole genome shotgun (WGS) entry which is preliminary data.</text>
</comment>
<dbReference type="SUPFAM" id="SSF54427">
    <property type="entry name" value="NTF2-like"/>
    <property type="match status" value="1"/>
</dbReference>
<dbReference type="EMBL" id="BNJF01000001">
    <property type="protein sequence ID" value="GHO41911.1"/>
    <property type="molecule type" value="Genomic_DNA"/>
</dbReference>
<feature type="domain" description="SnoaL-like" evidence="1">
    <location>
        <begin position="10"/>
        <end position="117"/>
    </location>
</feature>
<dbReference type="RefSeq" id="WP_220191518.1">
    <property type="nucleotide sequence ID" value="NZ_BNJF01000001.1"/>
</dbReference>
<evidence type="ECO:0000313" key="2">
    <source>
        <dbReference type="EMBL" id="GHO41911.1"/>
    </source>
</evidence>
<dbReference type="InterPro" id="IPR037401">
    <property type="entry name" value="SnoaL-like"/>
</dbReference>
<dbReference type="Gene3D" id="3.10.450.50">
    <property type="match status" value="1"/>
</dbReference>
<gene>
    <name evidence="2" type="ORF">KSX_00740</name>
</gene>
<dbReference type="PANTHER" id="PTHR41252:SF1">
    <property type="entry name" value="BLR2505 PROTEIN"/>
    <property type="match status" value="1"/>
</dbReference>
<organism evidence="2 3">
    <name type="scientific">Ktedonospora formicarum</name>
    <dbReference type="NCBI Taxonomy" id="2778364"/>
    <lineage>
        <taxon>Bacteria</taxon>
        <taxon>Bacillati</taxon>
        <taxon>Chloroflexota</taxon>
        <taxon>Ktedonobacteria</taxon>
        <taxon>Ktedonobacterales</taxon>
        <taxon>Ktedonobacteraceae</taxon>
        <taxon>Ktedonospora</taxon>
    </lineage>
</organism>